<evidence type="ECO:0000313" key="1">
    <source>
        <dbReference type="EMBL" id="GGW96328.1"/>
    </source>
</evidence>
<evidence type="ECO:0000313" key="2">
    <source>
        <dbReference type="Proteomes" id="UP000608345"/>
    </source>
</evidence>
<accession>A0A918N0Z6</accession>
<dbReference type="Proteomes" id="UP000608345">
    <property type="component" value="Unassembled WGS sequence"/>
</dbReference>
<dbReference type="AlphaFoldDB" id="A0A918N0Z6"/>
<name>A0A918N0Z6_9BURK</name>
<reference evidence="1" key="1">
    <citation type="journal article" date="2014" name="Int. J. Syst. Evol. Microbiol.">
        <title>Complete genome sequence of Corynebacterium casei LMG S-19264T (=DSM 44701T), isolated from a smear-ripened cheese.</title>
        <authorList>
            <consortium name="US DOE Joint Genome Institute (JGI-PGF)"/>
            <person name="Walter F."/>
            <person name="Albersmeier A."/>
            <person name="Kalinowski J."/>
            <person name="Ruckert C."/>
        </authorList>
    </citation>
    <scope>NUCLEOTIDE SEQUENCE</scope>
    <source>
        <strain evidence="1">KCTC 23732</strain>
    </source>
</reference>
<organism evidence="1 2">
    <name type="scientific">Advenella faeciporci</name>
    <dbReference type="NCBI Taxonomy" id="797535"/>
    <lineage>
        <taxon>Bacteria</taxon>
        <taxon>Pseudomonadati</taxon>
        <taxon>Pseudomonadota</taxon>
        <taxon>Betaproteobacteria</taxon>
        <taxon>Burkholderiales</taxon>
        <taxon>Alcaligenaceae</taxon>
    </lineage>
</organism>
<comment type="caution">
    <text evidence="1">The sequence shown here is derived from an EMBL/GenBank/DDBJ whole genome shotgun (WGS) entry which is preliminary data.</text>
</comment>
<dbReference type="EMBL" id="BMYS01000030">
    <property type="protein sequence ID" value="GGW96328.1"/>
    <property type="molecule type" value="Genomic_DNA"/>
</dbReference>
<gene>
    <name evidence="1" type="ORF">GCM10011450_27350</name>
</gene>
<protein>
    <submittedName>
        <fullName evidence="1">Uncharacterized protein</fullName>
    </submittedName>
</protein>
<reference evidence="1" key="2">
    <citation type="submission" date="2020-09" db="EMBL/GenBank/DDBJ databases">
        <authorList>
            <person name="Sun Q."/>
            <person name="Kim S."/>
        </authorList>
    </citation>
    <scope>NUCLEOTIDE SEQUENCE</scope>
    <source>
        <strain evidence="1">KCTC 23732</strain>
    </source>
</reference>
<proteinExistence type="predicted"/>
<sequence length="101" mass="11751">MPPLHNFEWRSEREFNLLFVNREGQDRVGPAWTIEVTGLPNGGSMPEKSVDQSDLSRLIDPSTGGFWEMMCFDDWLFNLRKIEIDYPSRKVVIQVDSKFEA</sequence>
<keyword evidence="2" id="KW-1185">Reference proteome</keyword>
<dbReference type="RefSeq" id="WP_189386062.1">
    <property type="nucleotide sequence ID" value="NZ_BAABFY010000015.1"/>
</dbReference>